<dbReference type="InterPro" id="IPR000780">
    <property type="entry name" value="CheR_MeTrfase"/>
</dbReference>
<dbReference type="InterPro" id="IPR050903">
    <property type="entry name" value="Bact_Chemotaxis_MeTrfase"/>
</dbReference>
<accession>A0A7S6WR34</accession>
<dbReference type="PANTHER" id="PTHR24422:SF19">
    <property type="entry name" value="CHEMOTAXIS PROTEIN METHYLTRANSFERASE"/>
    <property type="match status" value="1"/>
</dbReference>
<dbReference type="PIRSF" id="PIRSF000410">
    <property type="entry name" value="CheR"/>
    <property type="match status" value="1"/>
</dbReference>
<dbReference type="InterPro" id="IPR022641">
    <property type="entry name" value="CheR_N"/>
</dbReference>
<dbReference type="InterPro" id="IPR036804">
    <property type="entry name" value="CheR_N_sf"/>
</dbReference>
<organism evidence="6 7">
    <name type="scientific">Treponema pedis</name>
    <dbReference type="NCBI Taxonomy" id="409322"/>
    <lineage>
        <taxon>Bacteria</taxon>
        <taxon>Pseudomonadati</taxon>
        <taxon>Spirochaetota</taxon>
        <taxon>Spirochaetia</taxon>
        <taxon>Spirochaetales</taxon>
        <taxon>Treponemataceae</taxon>
        <taxon>Treponema</taxon>
    </lineage>
</organism>
<evidence type="ECO:0000256" key="4">
    <source>
        <dbReference type="ARBA" id="ARBA00022679"/>
    </source>
</evidence>
<dbReference type="PANTHER" id="PTHR24422">
    <property type="entry name" value="CHEMOTAXIS PROTEIN METHYLTRANSFERASE"/>
    <property type="match status" value="1"/>
</dbReference>
<keyword evidence="5" id="KW-0949">S-adenosyl-L-methionine</keyword>
<dbReference type="EC" id="2.1.1.80" evidence="2"/>
<evidence type="ECO:0000256" key="2">
    <source>
        <dbReference type="ARBA" id="ARBA00012534"/>
    </source>
</evidence>
<dbReference type="RefSeq" id="WP_024470249.1">
    <property type="nucleotide sequence ID" value="NZ_CP045670.1"/>
</dbReference>
<sequence length="271" mass="31487">MPDFLTDDEFRMFSDLIYNASGITFSASNRAILESRLKEKLRAKQLEKVSDYYNLILKDSEEQKNLLDSVTTNLTRFFRNQPHFDALQNYVIPELVKIKRAAGKSKIKIWSAGCSTGEEPYTIAMMMKKYLPAGFTAEIIASDLSLKCLLVGKTGFYQEARIAGVPDDYLHTYFDKLNDGYQIKPEIMKMISFDYHNLKHESKQNDFDIVFCRNVLIYFDEPAQKDVIDKFWKAMSPKSFLFIGHSESLFGMNTKFEFLKTDWACFYKKDV</sequence>
<evidence type="ECO:0000313" key="6">
    <source>
        <dbReference type="EMBL" id="QOW61813.1"/>
    </source>
</evidence>
<dbReference type="Pfam" id="PF01739">
    <property type="entry name" value="CheR"/>
    <property type="match status" value="1"/>
</dbReference>
<gene>
    <name evidence="6" type="ORF">IFE08_05480</name>
</gene>
<evidence type="ECO:0000256" key="1">
    <source>
        <dbReference type="ARBA" id="ARBA00001541"/>
    </source>
</evidence>
<dbReference type="InterPro" id="IPR022642">
    <property type="entry name" value="CheR_C"/>
</dbReference>
<dbReference type="GO" id="GO:0008983">
    <property type="term" value="F:protein-glutamate O-methyltransferase activity"/>
    <property type="evidence" value="ECO:0007669"/>
    <property type="project" value="UniProtKB-EC"/>
</dbReference>
<dbReference type="Pfam" id="PF03705">
    <property type="entry name" value="CheR_N"/>
    <property type="match status" value="1"/>
</dbReference>
<name>A0A7S6WR34_9SPIR</name>
<evidence type="ECO:0000313" key="7">
    <source>
        <dbReference type="Proteomes" id="UP000593915"/>
    </source>
</evidence>
<dbReference type="SUPFAM" id="SSF47757">
    <property type="entry name" value="Chemotaxis receptor methyltransferase CheR, N-terminal domain"/>
    <property type="match status" value="1"/>
</dbReference>
<proteinExistence type="predicted"/>
<dbReference type="EMBL" id="CP061839">
    <property type="protein sequence ID" value="QOW61813.1"/>
    <property type="molecule type" value="Genomic_DNA"/>
</dbReference>
<evidence type="ECO:0000256" key="3">
    <source>
        <dbReference type="ARBA" id="ARBA00022603"/>
    </source>
</evidence>
<protein>
    <recommendedName>
        <fullName evidence="2">protein-glutamate O-methyltransferase</fullName>
        <ecNumber evidence="2">2.1.1.80</ecNumber>
    </recommendedName>
</protein>
<dbReference type="PROSITE" id="PS50123">
    <property type="entry name" value="CHER"/>
    <property type="match status" value="1"/>
</dbReference>
<dbReference type="PRINTS" id="PR00996">
    <property type="entry name" value="CHERMTFRASE"/>
</dbReference>
<keyword evidence="3 6" id="KW-0489">Methyltransferase</keyword>
<dbReference type="Gene3D" id="1.10.155.10">
    <property type="entry name" value="Chemotaxis receptor methyltransferase CheR, N-terminal domain"/>
    <property type="match status" value="1"/>
</dbReference>
<dbReference type="InterPro" id="IPR029063">
    <property type="entry name" value="SAM-dependent_MTases_sf"/>
</dbReference>
<dbReference type="SMART" id="SM00138">
    <property type="entry name" value="MeTrc"/>
    <property type="match status" value="1"/>
</dbReference>
<dbReference type="GO" id="GO:0032259">
    <property type="term" value="P:methylation"/>
    <property type="evidence" value="ECO:0007669"/>
    <property type="project" value="UniProtKB-KW"/>
</dbReference>
<evidence type="ECO:0000256" key="5">
    <source>
        <dbReference type="ARBA" id="ARBA00022691"/>
    </source>
</evidence>
<reference evidence="6 7" key="1">
    <citation type="submission" date="2020-09" db="EMBL/GenBank/DDBJ databases">
        <title>Characterization of Treponema spp. from bovine digital dermatitis in Korea.</title>
        <authorList>
            <person name="Espiritu H.M."/>
            <person name="Cho Y.I."/>
            <person name="Mamuad L."/>
        </authorList>
    </citation>
    <scope>NUCLEOTIDE SEQUENCE [LARGE SCALE GENOMIC DNA]</scope>
    <source>
        <strain evidence="6 7">KS1</strain>
    </source>
</reference>
<dbReference type="Gene3D" id="3.40.50.150">
    <property type="entry name" value="Vaccinia Virus protein VP39"/>
    <property type="match status" value="1"/>
</dbReference>
<comment type="catalytic activity">
    <reaction evidence="1">
        <text>L-glutamyl-[protein] + S-adenosyl-L-methionine = [protein]-L-glutamate 5-O-methyl ester + S-adenosyl-L-homocysteine</text>
        <dbReference type="Rhea" id="RHEA:24452"/>
        <dbReference type="Rhea" id="RHEA-COMP:10208"/>
        <dbReference type="Rhea" id="RHEA-COMP:10311"/>
        <dbReference type="ChEBI" id="CHEBI:29973"/>
        <dbReference type="ChEBI" id="CHEBI:57856"/>
        <dbReference type="ChEBI" id="CHEBI:59789"/>
        <dbReference type="ChEBI" id="CHEBI:82795"/>
        <dbReference type="EC" id="2.1.1.80"/>
    </reaction>
</comment>
<dbReference type="Proteomes" id="UP000593915">
    <property type="component" value="Chromosome"/>
</dbReference>
<dbReference type="AlphaFoldDB" id="A0A7S6WR34"/>
<dbReference type="SUPFAM" id="SSF53335">
    <property type="entry name" value="S-adenosyl-L-methionine-dependent methyltransferases"/>
    <property type="match status" value="1"/>
</dbReference>
<dbReference type="InterPro" id="IPR026024">
    <property type="entry name" value="Chemotaxis_MeTrfase_CheR"/>
</dbReference>
<keyword evidence="4 6" id="KW-0808">Transferase</keyword>